<keyword evidence="3" id="KW-1185">Reference proteome</keyword>
<name>A0ABX4JJ78_9HYPH</name>
<feature type="chain" id="PRO_5045383004" description="DUF3829 domain-containing protein" evidence="1">
    <location>
        <begin position="23"/>
        <end position="226"/>
    </location>
</feature>
<evidence type="ECO:0000313" key="3">
    <source>
        <dbReference type="Proteomes" id="UP000219914"/>
    </source>
</evidence>
<reference evidence="2 3" key="1">
    <citation type="submission" date="2017-09" db="EMBL/GenBank/DDBJ databases">
        <title>Comparative genomics of rhizobia isolated from Phaseolus vulgaris in China.</title>
        <authorList>
            <person name="Tong W."/>
        </authorList>
    </citation>
    <scope>NUCLEOTIDE SEQUENCE [LARGE SCALE GENOMIC DNA]</scope>
    <source>
        <strain evidence="2 3">FH14</strain>
    </source>
</reference>
<evidence type="ECO:0000256" key="1">
    <source>
        <dbReference type="SAM" id="SignalP"/>
    </source>
</evidence>
<accession>A0ABX4JJ78</accession>
<sequence length="226" mass="24806">MTLRNFLSLCAGVGFLASGAVAQDATPGSFEEFMNDVASTNPYAHAIFTDHIDEAKEINAKLQAGDEEAALKAAYDMIQKYGHAAFSGASDAFAIEVFKKAGDVIDALGDHYPRGCMEFVRNDISSEALSIASVNEAYRRYQEAQRLAYEDGKLHKPIPRMEIEDMYQIVTEDLGESSAERRMLLNPGNTPAIALCAIIRKNFNISAVREPLRGSYARANLTSKKK</sequence>
<protein>
    <recommendedName>
        <fullName evidence="4">DUF3829 domain-containing protein</fullName>
    </recommendedName>
</protein>
<keyword evidence="1" id="KW-0732">Signal</keyword>
<proteinExistence type="predicted"/>
<evidence type="ECO:0000313" key="2">
    <source>
        <dbReference type="EMBL" id="PDT20049.1"/>
    </source>
</evidence>
<dbReference type="Proteomes" id="UP000219914">
    <property type="component" value="Unassembled WGS sequence"/>
</dbReference>
<feature type="signal peptide" evidence="1">
    <location>
        <begin position="1"/>
        <end position="22"/>
    </location>
</feature>
<comment type="caution">
    <text evidence="2">The sequence shown here is derived from an EMBL/GenBank/DDBJ whole genome shotgun (WGS) entry which is preliminary data.</text>
</comment>
<organism evidence="2 3">
    <name type="scientific">Rhizobium hidalgonense</name>
    <dbReference type="NCBI Taxonomy" id="1538159"/>
    <lineage>
        <taxon>Bacteria</taxon>
        <taxon>Pseudomonadati</taxon>
        <taxon>Pseudomonadota</taxon>
        <taxon>Alphaproteobacteria</taxon>
        <taxon>Hyphomicrobiales</taxon>
        <taxon>Rhizobiaceae</taxon>
        <taxon>Rhizobium/Agrobacterium group</taxon>
        <taxon>Rhizobium</taxon>
    </lineage>
</organism>
<evidence type="ECO:0008006" key="4">
    <source>
        <dbReference type="Google" id="ProtNLM"/>
    </source>
</evidence>
<gene>
    <name evidence="2" type="ORF">CO674_29820</name>
</gene>
<dbReference type="RefSeq" id="WP_097537112.1">
    <property type="nucleotide sequence ID" value="NZ_LODW01000061.1"/>
</dbReference>
<dbReference type="EMBL" id="NWSY01000031">
    <property type="protein sequence ID" value="PDT20049.1"/>
    <property type="molecule type" value="Genomic_DNA"/>
</dbReference>